<name>A0A6A4D7P8_9STRA</name>
<dbReference type="EMBL" id="QXGB01000969">
    <property type="protein sequence ID" value="KAE9199940.1"/>
    <property type="molecule type" value="Genomic_DNA"/>
</dbReference>
<dbReference type="Proteomes" id="UP000433483">
    <property type="component" value="Unassembled WGS sequence"/>
</dbReference>
<proteinExistence type="predicted"/>
<evidence type="ECO:0000313" key="3">
    <source>
        <dbReference type="Proteomes" id="UP000433483"/>
    </source>
</evidence>
<comment type="caution">
    <text evidence="2">The sequence shown here is derived from an EMBL/GenBank/DDBJ whole genome shotgun (WGS) entry which is preliminary data.</text>
</comment>
<evidence type="ECO:0000313" key="2">
    <source>
        <dbReference type="EMBL" id="KAE9301703.1"/>
    </source>
</evidence>
<gene>
    <name evidence="2" type="ORF">PF001_g14333</name>
    <name evidence="1" type="ORF">PF005_g15535</name>
</gene>
<sequence length="31" mass="3318">MENVGQFVAATLQFELDEDARVFACNGSLAA</sequence>
<accession>A0A6A4D7P8</accession>
<organism evidence="2 4">
    <name type="scientific">Phytophthora fragariae</name>
    <dbReference type="NCBI Taxonomy" id="53985"/>
    <lineage>
        <taxon>Eukaryota</taxon>
        <taxon>Sar</taxon>
        <taxon>Stramenopiles</taxon>
        <taxon>Oomycota</taxon>
        <taxon>Peronosporomycetes</taxon>
        <taxon>Peronosporales</taxon>
        <taxon>Peronosporaceae</taxon>
        <taxon>Phytophthora</taxon>
    </lineage>
</organism>
<dbReference type="EMBL" id="QXGE01000886">
    <property type="protein sequence ID" value="KAE9301703.1"/>
    <property type="molecule type" value="Genomic_DNA"/>
</dbReference>
<dbReference type="Proteomes" id="UP000437068">
    <property type="component" value="Unassembled WGS sequence"/>
</dbReference>
<dbReference type="AlphaFoldDB" id="A0A6A4D7P8"/>
<keyword evidence="3" id="KW-1185">Reference proteome</keyword>
<reference evidence="3 4" key="1">
    <citation type="submission" date="2018-08" db="EMBL/GenBank/DDBJ databases">
        <title>Genomic investigation of the strawberry pathogen Phytophthora fragariae indicates pathogenicity is determined by transcriptional variation in three key races.</title>
        <authorList>
            <person name="Adams T.M."/>
            <person name="Armitage A.D."/>
            <person name="Sobczyk M.K."/>
            <person name="Bates H.J."/>
            <person name="Dunwell J.M."/>
            <person name="Nellist C.F."/>
            <person name="Harrison R.J."/>
        </authorList>
    </citation>
    <scope>NUCLEOTIDE SEQUENCE [LARGE SCALE GENOMIC DNA]</scope>
    <source>
        <strain evidence="2 4">A4</strain>
        <strain evidence="1 3">NOV-27</strain>
    </source>
</reference>
<evidence type="ECO:0000313" key="4">
    <source>
        <dbReference type="Proteomes" id="UP000437068"/>
    </source>
</evidence>
<protein>
    <submittedName>
        <fullName evidence="2">Uncharacterized protein</fullName>
    </submittedName>
</protein>
<evidence type="ECO:0000313" key="1">
    <source>
        <dbReference type="EMBL" id="KAE9199940.1"/>
    </source>
</evidence>